<reference evidence="1 2" key="1">
    <citation type="submission" date="2024-05" db="EMBL/GenBank/DDBJ databases">
        <authorList>
            <person name="Wallberg A."/>
        </authorList>
    </citation>
    <scope>NUCLEOTIDE SEQUENCE [LARGE SCALE GENOMIC DNA]</scope>
</reference>
<feature type="non-terminal residue" evidence="1">
    <location>
        <position position="259"/>
    </location>
</feature>
<sequence length="259" mass="29619">MFYMFITTHIYTMILITIIHFGNIKCHDILEHSIESQAVNFGPSDNSVHDSRLRPDDALQNDTRNRHMDARYLPTTTSNIPQSVFIFAPHYFNDSTHNKDTIIPASSSASPITNHTSKSLCQRCACTEGDKEIYCEHNHISNVLPCYLNISADIIPKNATFIRFKDYDGLHIEPGTFRDMELKLKYLEIINIPDIKLEENALSFHSKTEKESIVTKIQFENCSFTDITSGAINQIGITNTRESNEIKLNNVRMLTLNFK</sequence>
<protein>
    <submittedName>
        <fullName evidence="1">Uncharacterized protein</fullName>
    </submittedName>
</protein>
<keyword evidence="2" id="KW-1185">Reference proteome</keyword>
<dbReference type="Proteomes" id="UP001497623">
    <property type="component" value="Unassembled WGS sequence"/>
</dbReference>
<dbReference type="AlphaFoldDB" id="A0AAV2RJ04"/>
<accession>A0AAV2RJ04</accession>
<organism evidence="1 2">
    <name type="scientific">Meganyctiphanes norvegica</name>
    <name type="common">Northern krill</name>
    <name type="synonym">Thysanopoda norvegica</name>
    <dbReference type="NCBI Taxonomy" id="48144"/>
    <lineage>
        <taxon>Eukaryota</taxon>
        <taxon>Metazoa</taxon>
        <taxon>Ecdysozoa</taxon>
        <taxon>Arthropoda</taxon>
        <taxon>Crustacea</taxon>
        <taxon>Multicrustacea</taxon>
        <taxon>Malacostraca</taxon>
        <taxon>Eumalacostraca</taxon>
        <taxon>Eucarida</taxon>
        <taxon>Euphausiacea</taxon>
        <taxon>Euphausiidae</taxon>
        <taxon>Meganyctiphanes</taxon>
    </lineage>
</organism>
<dbReference type="EMBL" id="CAXKWB010021700">
    <property type="protein sequence ID" value="CAL4123359.1"/>
    <property type="molecule type" value="Genomic_DNA"/>
</dbReference>
<comment type="caution">
    <text evidence="1">The sequence shown here is derived from an EMBL/GenBank/DDBJ whole genome shotgun (WGS) entry which is preliminary data.</text>
</comment>
<evidence type="ECO:0000313" key="2">
    <source>
        <dbReference type="Proteomes" id="UP001497623"/>
    </source>
</evidence>
<proteinExistence type="predicted"/>
<gene>
    <name evidence="1" type="ORF">MNOR_LOCUS24025</name>
</gene>
<evidence type="ECO:0000313" key="1">
    <source>
        <dbReference type="EMBL" id="CAL4123359.1"/>
    </source>
</evidence>
<name>A0AAV2RJ04_MEGNR</name>